<proteinExistence type="predicted"/>
<dbReference type="PANTHER" id="PTHR35186">
    <property type="entry name" value="ANK_REP_REGION DOMAIN-CONTAINING PROTEIN"/>
    <property type="match status" value="1"/>
</dbReference>
<dbReference type="Pfam" id="PF24476">
    <property type="entry name" value="DUF7580"/>
    <property type="match status" value="1"/>
</dbReference>
<evidence type="ECO:0000313" key="4">
    <source>
        <dbReference type="Proteomes" id="UP001265746"/>
    </source>
</evidence>
<evidence type="ECO:0000256" key="1">
    <source>
        <dbReference type="SAM" id="MobiDB-lite"/>
    </source>
</evidence>
<organism evidence="3 4">
    <name type="scientific">Phomopsis amygdali</name>
    <name type="common">Fusicoccum amygdali</name>
    <dbReference type="NCBI Taxonomy" id="1214568"/>
    <lineage>
        <taxon>Eukaryota</taxon>
        <taxon>Fungi</taxon>
        <taxon>Dikarya</taxon>
        <taxon>Ascomycota</taxon>
        <taxon>Pezizomycotina</taxon>
        <taxon>Sordariomycetes</taxon>
        <taxon>Sordariomycetidae</taxon>
        <taxon>Diaporthales</taxon>
        <taxon>Diaporthaceae</taxon>
        <taxon>Diaporthe</taxon>
    </lineage>
</organism>
<dbReference type="InterPro" id="IPR056002">
    <property type="entry name" value="DUF7580"/>
</dbReference>
<sequence>MSGIEVAGMVLGAFPIILNCLEYYRKGFEPLEEWWQFRTHFIAFIDDVRHQMMKYNENMIRLLDPIITSTDTDNLAALLMVPLDRSQPGVDLEQILEGRLASELDRFLRIINRMHELMLSLNKLLQIEDGKISWVDNDQQRPWQWHFKRIQISFSKGKHKKVKKLAGHNRELEDILGYSERIIPIADRRKTSEPVTRFEKLRQHAYGIYQILAKQWRCQRSCRHHTAHLRLRAEEIAISLNILFQTGGVQQSTQMEGMQEIAIRRDESVKPPSSINVSYVSQSDPITAVQQTVFQQQFISHANPDLKHRIMKKLQNRISAMRSPVKYRRSLSEPVKKIGFGLDTSRSSTTSSTRAERPVDPVKSKSTLIGALAEVQGASNPLPEDTAGFGPIDDICTFLTEQDRTAGTLDDDDDFQSSFVLSKLPKEQLQFTDKAMLHSFCELLDAHHQMKINVSRRDRFEIATHVASALLQTHLSPWLSPKWTKNDFYFLVDMEAQSICSRYPLVCREFAATTSSTTLAGEDAEQNLNSQQESEEETRARLFTLGVMILELMFGHNIEACQFRSEYFGVDGRPNDQTDISTARRWSRRVLGESGPDISDVVRRCLDCSFGPQPSFADGRFREAVYAGVILPLASYTKLWPEVMP</sequence>
<accession>A0AAD9W2I7</accession>
<feature type="compositionally biased region" description="Low complexity" evidence="1">
    <location>
        <begin position="344"/>
        <end position="353"/>
    </location>
</feature>
<gene>
    <name evidence="3" type="ORF">N8I77_008400</name>
</gene>
<feature type="region of interest" description="Disordered" evidence="1">
    <location>
        <begin position="342"/>
        <end position="363"/>
    </location>
</feature>
<reference evidence="3" key="1">
    <citation type="submission" date="2023-06" db="EMBL/GenBank/DDBJ databases">
        <authorList>
            <person name="Noh H."/>
        </authorList>
    </citation>
    <scope>NUCLEOTIDE SEQUENCE</scope>
    <source>
        <strain evidence="3">DUCC20226</strain>
    </source>
</reference>
<evidence type="ECO:0000313" key="3">
    <source>
        <dbReference type="EMBL" id="KAK2605571.1"/>
    </source>
</evidence>
<keyword evidence="4" id="KW-1185">Reference proteome</keyword>
<dbReference type="AlphaFoldDB" id="A0AAD9W2I7"/>
<dbReference type="Proteomes" id="UP001265746">
    <property type="component" value="Unassembled WGS sequence"/>
</dbReference>
<feature type="compositionally biased region" description="Basic and acidic residues" evidence="1">
    <location>
        <begin position="354"/>
        <end position="363"/>
    </location>
</feature>
<dbReference type="EMBL" id="JAUJFL010000004">
    <property type="protein sequence ID" value="KAK2605571.1"/>
    <property type="molecule type" value="Genomic_DNA"/>
</dbReference>
<comment type="caution">
    <text evidence="3">The sequence shown here is derived from an EMBL/GenBank/DDBJ whole genome shotgun (WGS) entry which is preliminary data.</text>
</comment>
<protein>
    <recommendedName>
        <fullName evidence="2">DUF7580 domain-containing protein</fullName>
    </recommendedName>
</protein>
<evidence type="ECO:0000259" key="2">
    <source>
        <dbReference type="Pfam" id="PF24476"/>
    </source>
</evidence>
<dbReference type="PANTHER" id="PTHR35186:SF4">
    <property type="entry name" value="PRION-INHIBITION AND PROPAGATION HELO DOMAIN-CONTAINING PROTEIN"/>
    <property type="match status" value="1"/>
</dbReference>
<name>A0AAD9W2I7_PHOAM</name>
<feature type="domain" description="DUF7580" evidence="2">
    <location>
        <begin position="390"/>
        <end position="637"/>
    </location>
</feature>